<dbReference type="Proteomes" id="UP000054144">
    <property type="component" value="Unassembled WGS sequence"/>
</dbReference>
<dbReference type="EMBL" id="KN881646">
    <property type="protein sequence ID" value="KIY51990.1"/>
    <property type="molecule type" value="Genomic_DNA"/>
</dbReference>
<evidence type="ECO:0000313" key="2">
    <source>
        <dbReference type="Proteomes" id="UP000054144"/>
    </source>
</evidence>
<organism evidence="1 2">
    <name type="scientific">Fistulina hepatica ATCC 64428</name>
    <dbReference type="NCBI Taxonomy" id="1128425"/>
    <lineage>
        <taxon>Eukaryota</taxon>
        <taxon>Fungi</taxon>
        <taxon>Dikarya</taxon>
        <taxon>Basidiomycota</taxon>
        <taxon>Agaricomycotina</taxon>
        <taxon>Agaricomycetes</taxon>
        <taxon>Agaricomycetidae</taxon>
        <taxon>Agaricales</taxon>
        <taxon>Fistulinaceae</taxon>
        <taxon>Fistulina</taxon>
    </lineage>
</organism>
<evidence type="ECO:0000313" key="1">
    <source>
        <dbReference type="EMBL" id="KIY51990.1"/>
    </source>
</evidence>
<gene>
    <name evidence="1" type="ORF">FISHEDRAFT_70227</name>
</gene>
<name>A0A0D7AJE9_9AGAR</name>
<accession>A0A0D7AJE9</accession>
<protein>
    <submittedName>
        <fullName evidence="1">Uncharacterized protein</fullName>
    </submittedName>
</protein>
<proteinExistence type="predicted"/>
<keyword evidence="2" id="KW-1185">Reference proteome</keyword>
<reference evidence="1 2" key="1">
    <citation type="journal article" date="2015" name="Fungal Genet. Biol.">
        <title>Evolution of novel wood decay mechanisms in Agaricales revealed by the genome sequences of Fistulina hepatica and Cylindrobasidium torrendii.</title>
        <authorList>
            <person name="Floudas D."/>
            <person name="Held B.W."/>
            <person name="Riley R."/>
            <person name="Nagy L.G."/>
            <person name="Koehler G."/>
            <person name="Ransdell A.S."/>
            <person name="Younus H."/>
            <person name="Chow J."/>
            <person name="Chiniquy J."/>
            <person name="Lipzen A."/>
            <person name="Tritt A."/>
            <person name="Sun H."/>
            <person name="Haridas S."/>
            <person name="LaButti K."/>
            <person name="Ohm R.A."/>
            <person name="Kues U."/>
            <person name="Blanchette R.A."/>
            <person name="Grigoriev I.V."/>
            <person name="Minto R.E."/>
            <person name="Hibbett D.S."/>
        </authorList>
    </citation>
    <scope>NUCLEOTIDE SEQUENCE [LARGE SCALE GENOMIC DNA]</scope>
    <source>
        <strain evidence="1 2">ATCC 64428</strain>
    </source>
</reference>
<sequence length="182" mass="20100">MHSLQFNVSKSISMGCPTSLEGTLSYIDDRTGAVRYRYNVMHHAHAGQTIVTLWQSMPHIGPQATAERKIATIYLPDGGSRHAVKCVYVFMSTCKLINEQSEQSMMQFQCNGWGFEWKGDGANVYLALGGRAIASIRPSSPSQFRTAVSLHDLVIHNGMGNAIVEEALVATAVCYYVKFMSF</sequence>
<dbReference type="AlphaFoldDB" id="A0A0D7AJE9"/>